<dbReference type="InterPro" id="IPR032823">
    <property type="entry name" value="BCA_ABC_TP_C"/>
</dbReference>
<evidence type="ECO:0000256" key="2">
    <source>
        <dbReference type="ARBA" id="ARBA00022741"/>
    </source>
</evidence>
<dbReference type="InterPro" id="IPR051120">
    <property type="entry name" value="ABC_AA/LPS_Transport"/>
</dbReference>
<dbReference type="InterPro" id="IPR003439">
    <property type="entry name" value="ABC_transporter-like_ATP-bd"/>
</dbReference>
<evidence type="ECO:0000313" key="5">
    <source>
        <dbReference type="EMBL" id="GAA3752860.1"/>
    </source>
</evidence>
<dbReference type="EMBL" id="BAABAF010000001">
    <property type="protein sequence ID" value="GAA3752860.1"/>
    <property type="molecule type" value="Genomic_DNA"/>
</dbReference>
<keyword evidence="2" id="KW-0547">Nucleotide-binding</keyword>
<dbReference type="Pfam" id="PF00005">
    <property type="entry name" value="ABC_tran"/>
    <property type="match status" value="1"/>
</dbReference>
<dbReference type="Proteomes" id="UP001500540">
    <property type="component" value="Unassembled WGS sequence"/>
</dbReference>
<comment type="caution">
    <text evidence="5">The sequence shown here is derived from an EMBL/GenBank/DDBJ whole genome shotgun (WGS) entry which is preliminary data.</text>
</comment>
<dbReference type="PANTHER" id="PTHR45772">
    <property type="entry name" value="CONSERVED COMPONENT OF ABC TRANSPORTER FOR NATURAL AMINO ACIDS-RELATED"/>
    <property type="match status" value="1"/>
</dbReference>
<reference evidence="6" key="1">
    <citation type="journal article" date="2019" name="Int. J. Syst. Evol. Microbiol.">
        <title>The Global Catalogue of Microorganisms (GCM) 10K type strain sequencing project: providing services to taxonomists for standard genome sequencing and annotation.</title>
        <authorList>
            <consortium name="The Broad Institute Genomics Platform"/>
            <consortium name="The Broad Institute Genome Sequencing Center for Infectious Disease"/>
            <person name="Wu L."/>
            <person name="Ma J."/>
        </authorList>
    </citation>
    <scope>NUCLEOTIDE SEQUENCE [LARGE SCALE GENOMIC DNA]</scope>
    <source>
        <strain evidence="6">JCM 16950</strain>
    </source>
</reference>
<dbReference type="PANTHER" id="PTHR45772:SF7">
    <property type="entry name" value="AMINO ACID ABC TRANSPORTER ATP-BINDING PROTEIN"/>
    <property type="match status" value="1"/>
</dbReference>
<dbReference type="PROSITE" id="PS50893">
    <property type="entry name" value="ABC_TRANSPORTER_2"/>
    <property type="match status" value="1"/>
</dbReference>
<protein>
    <submittedName>
        <fullName evidence="5">ABC transporter ATP-binding protein</fullName>
    </submittedName>
</protein>
<keyword evidence="6" id="KW-1185">Reference proteome</keyword>
<evidence type="ECO:0000256" key="1">
    <source>
        <dbReference type="ARBA" id="ARBA00022448"/>
    </source>
</evidence>
<name>A0ABP7G063_9MICO</name>
<keyword evidence="1" id="KW-0813">Transport</keyword>
<proteinExistence type="predicted"/>
<dbReference type="Gene3D" id="3.40.50.300">
    <property type="entry name" value="P-loop containing nucleotide triphosphate hydrolases"/>
    <property type="match status" value="1"/>
</dbReference>
<dbReference type="Pfam" id="PF12399">
    <property type="entry name" value="BCA_ABC_TP_C"/>
    <property type="match status" value="1"/>
</dbReference>
<organism evidence="5 6">
    <name type="scientific">Microbacterium kribbense</name>
    <dbReference type="NCBI Taxonomy" id="433645"/>
    <lineage>
        <taxon>Bacteria</taxon>
        <taxon>Bacillati</taxon>
        <taxon>Actinomycetota</taxon>
        <taxon>Actinomycetes</taxon>
        <taxon>Micrococcales</taxon>
        <taxon>Microbacteriaceae</taxon>
        <taxon>Microbacterium</taxon>
    </lineage>
</organism>
<dbReference type="SUPFAM" id="SSF52540">
    <property type="entry name" value="P-loop containing nucleoside triphosphate hydrolases"/>
    <property type="match status" value="1"/>
</dbReference>
<dbReference type="InterPro" id="IPR003593">
    <property type="entry name" value="AAA+_ATPase"/>
</dbReference>
<accession>A0ABP7G063</accession>
<sequence>MVSDQGAERRTSSVLRVESITRSFAGVTAVDSVSLEVTAGSLVGILGPNGAGKSTLFHLIAGHLRPDGGRVFIGDRDVTRLRPYQRAALGVGLVFQKPRLFEGMTVLQNVMAGRYLKGNAGMFASALRLPRHGRCEVHAEQASREQLARFGVPDRYTDEIIDGLPFGVQRRVAVAQALGVAGSVLLLDEPAAGLTGSERSELAESIADLKAGGMSILLIEHDVRFVASIADSLLVLDRGAVIAEGPVRKVLADPKVIEAYSGVGV</sequence>
<evidence type="ECO:0000313" key="6">
    <source>
        <dbReference type="Proteomes" id="UP001500540"/>
    </source>
</evidence>
<dbReference type="SMART" id="SM00382">
    <property type="entry name" value="AAA"/>
    <property type="match status" value="1"/>
</dbReference>
<dbReference type="GO" id="GO:0005524">
    <property type="term" value="F:ATP binding"/>
    <property type="evidence" value="ECO:0007669"/>
    <property type="project" value="UniProtKB-KW"/>
</dbReference>
<evidence type="ECO:0000256" key="3">
    <source>
        <dbReference type="ARBA" id="ARBA00022840"/>
    </source>
</evidence>
<gene>
    <name evidence="5" type="ORF">GCM10022240_02370</name>
</gene>
<dbReference type="InterPro" id="IPR027417">
    <property type="entry name" value="P-loop_NTPase"/>
</dbReference>
<evidence type="ECO:0000259" key="4">
    <source>
        <dbReference type="PROSITE" id="PS50893"/>
    </source>
</evidence>
<dbReference type="CDD" id="cd03219">
    <property type="entry name" value="ABC_Mj1267_LivG_branched"/>
    <property type="match status" value="1"/>
</dbReference>
<feature type="domain" description="ABC transporter" evidence="4">
    <location>
        <begin position="15"/>
        <end position="263"/>
    </location>
</feature>
<keyword evidence="3 5" id="KW-0067">ATP-binding</keyword>